<dbReference type="RefSeq" id="WP_264044384.1">
    <property type="nucleotide sequence ID" value="NZ_BAABGF010000042.1"/>
</dbReference>
<accession>A0ABP8EZU9</accession>
<evidence type="ECO:0008006" key="4">
    <source>
        <dbReference type="Google" id="ProtNLM"/>
    </source>
</evidence>
<evidence type="ECO:0000313" key="2">
    <source>
        <dbReference type="EMBL" id="GAA4290923.1"/>
    </source>
</evidence>
<evidence type="ECO:0000313" key="3">
    <source>
        <dbReference type="Proteomes" id="UP001501417"/>
    </source>
</evidence>
<feature type="compositionally biased region" description="Basic residues" evidence="1">
    <location>
        <begin position="1"/>
        <end position="11"/>
    </location>
</feature>
<evidence type="ECO:0000256" key="1">
    <source>
        <dbReference type="SAM" id="MobiDB-lite"/>
    </source>
</evidence>
<comment type="caution">
    <text evidence="2">The sequence shown here is derived from an EMBL/GenBank/DDBJ whole genome shotgun (WGS) entry which is preliminary data.</text>
</comment>
<dbReference type="Proteomes" id="UP001501417">
    <property type="component" value="Unassembled WGS sequence"/>
</dbReference>
<keyword evidence="3" id="KW-1185">Reference proteome</keyword>
<proteinExistence type="predicted"/>
<sequence length="228" mass="25141">MRSKSVVRQRPQRPEPPEPVYSQAEQRERRRKWLPVVYRGGFDLAAEVGAIVEPLADQVAALARPLAVRSQVDSMADAVHELLSAVVGMLAESALLGSDAHARTVQAVRDLARRPREPQFTDEHIISGRWAAVLVKHVAVHSDDLSAFLGRALPPNHPHLKCASASERLEAALRILDTAALDLTRLIPKVARHQSLPSIEAINAATRARQERDRAQRALAKMKTGITR</sequence>
<reference evidence="3" key="1">
    <citation type="journal article" date="2019" name="Int. J. Syst. Evol. Microbiol.">
        <title>The Global Catalogue of Microorganisms (GCM) 10K type strain sequencing project: providing services to taxonomists for standard genome sequencing and annotation.</title>
        <authorList>
            <consortium name="The Broad Institute Genomics Platform"/>
            <consortium name="The Broad Institute Genome Sequencing Center for Infectious Disease"/>
            <person name="Wu L."/>
            <person name="Ma J."/>
        </authorList>
    </citation>
    <scope>NUCLEOTIDE SEQUENCE [LARGE SCALE GENOMIC DNA]</scope>
    <source>
        <strain evidence="3">JCM 17782</strain>
    </source>
</reference>
<protein>
    <recommendedName>
        <fullName evidence="4">Alpha/beta hydrolase</fullName>
    </recommendedName>
</protein>
<dbReference type="EMBL" id="BAABGF010000042">
    <property type="protein sequence ID" value="GAA4290923.1"/>
    <property type="molecule type" value="Genomic_DNA"/>
</dbReference>
<feature type="region of interest" description="Disordered" evidence="1">
    <location>
        <begin position="1"/>
        <end position="25"/>
    </location>
</feature>
<gene>
    <name evidence="2" type="ORF">GCM10023161_36450</name>
</gene>
<organism evidence="2 3">
    <name type="scientific">Mycobacterium paraffinicum</name>
    <dbReference type="NCBI Taxonomy" id="53378"/>
    <lineage>
        <taxon>Bacteria</taxon>
        <taxon>Bacillati</taxon>
        <taxon>Actinomycetota</taxon>
        <taxon>Actinomycetes</taxon>
        <taxon>Mycobacteriales</taxon>
        <taxon>Mycobacteriaceae</taxon>
        <taxon>Mycobacterium</taxon>
    </lineage>
</organism>
<name>A0ABP8EZU9_9MYCO</name>